<dbReference type="EMBL" id="BKCJ011797822">
    <property type="protein sequence ID" value="GFD53728.1"/>
    <property type="molecule type" value="Genomic_DNA"/>
</dbReference>
<proteinExistence type="predicted"/>
<comment type="caution">
    <text evidence="1">The sequence shown here is derived from an EMBL/GenBank/DDBJ whole genome shotgun (WGS) entry which is preliminary data.</text>
</comment>
<organism evidence="1">
    <name type="scientific">Tanacetum cinerariifolium</name>
    <name type="common">Dalmatian daisy</name>
    <name type="synonym">Chrysanthemum cinerariifolium</name>
    <dbReference type="NCBI Taxonomy" id="118510"/>
    <lineage>
        <taxon>Eukaryota</taxon>
        <taxon>Viridiplantae</taxon>
        <taxon>Streptophyta</taxon>
        <taxon>Embryophyta</taxon>
        <taxon>Tracheophyta</taxon>
        <taxon>Spermatophyta</taxon>
        <taxon>Magnoliopsida</taxon>
        <taxon>eudicotyledons</taxon>
        <taxon>Gunneridae</taxon>
        <taxon>Pentapetalae</taxon>
        <taxon>asterids</taxon>
        <taxon>campanulids</taxon>
        <taxon>Asterales</taxon>
        <taxon>Asteraceae</taxon>
        <taxon>Asteroideae</taxon>
        <taxon>Anthemideae</taxon>
        <taxon>Anthemidinae</taxon>
        <taxon>Tanacetum</taxon>
    </lineage>
</organism>
<accession>A0A699X751</accession>
<dbReference type="AlphaFoldDB" id="A0A699X751"/>
<sequence length="66" mass="7025">EDGNTVCVTTATTAFPTGSVNVAIISLDTASAFIASQSNGHPEVWKEEGKKAIDKGLKLKKRVQKH</sequence>
<protein>
    <submittedName>
        <fullName evidence="1">Uncharacterized protein</fullName>
    </submittedName>
</protein>
<name>A0A699X751_TANCI</name>
<feature type="non-terminal residue" evidence="1">
    <location>
        <position position="1"/>
    </location>
</feature>
<reference evidence="1" key="1">
    <citation type="journal article" date="2019" name="Sci. Rep.">
        <title>Draft genome of Tanacetum cinerariifolium, the natural source of mosquito coil.</title>
        <authorList>
            <person name="Yamashiro T."/>
            <person name="Shiraishi A."/>
            <person name="Satake H."/>
            <person name="Nakayama K."/>
        </authorList>
    </citation>
    <scope>NUCLEOTIDE SEQUENCE</scope>
</reference>
<evidence type="ECO:0000313" key="1">
    <source>
        <dbReference type="EMBL" id="GFD53728.1"/>
    </source>
</evidence>
<gene>
    <name evidence="1" type="ORF">Tci_925697</name>
</gene>